<dbReference type="Gene3D" id="3.40.50.720">
    <property type="entry name" value="NAD(P)-binding Rossmann-like Domain"/>
    <property type="match status" value="1"/>
</dbReference>
<dbReference type="GO" id="GO:0047061">
    <property type="term" value="F:glucose-fructose oxidoreductase activity"/>
    <property type="evidence" value="ECO:0007669"/>
    <property type="project" value="UniProtKB-EC"/>
</dbReference>
<reference evidence="4 5" key="1">
    <citation type="submission" date="2018-06" db="EMBL/GenBank/DDBJ databases">
        <authorList>
            <consortium name="Pathogen Informatics"/>
            <person name="Doyle S."/>
        </authorList>
    </citation>
    <scope>NUCLEOTIDE SEQUENCE [LARGE SCALE GENOMIC DNA]</scope>
    <source>
        <strain evidence="4 5">NCTC12872</strain>
    </source>
</reference>
<dbReference type="Proteomes" id="UP000255417">
    <property type="component" value="Unassembled WGS sequence"/>
</dbReference>
<dbReference type="InterPro" id="IPR036291">
    <property type="entry name" value="NAD(P)-bd_dom_sf"/>
</dbReference>
<name>A0A379CBH0_9PAST</name>
<gene>
    <name evidence="4" type="primary">gfo</name>
    <name evidence="4" type="ORF">NCTC12872_00991</name>
</gene>
<organism evidence="4 5">
    <name type="scientific">Phocoenobacter uteri</name>
    <dbReference type="NCBI Taxonomy" id="146806"/>
    <lineage>
        <taxon>Bacteria</taxon>
        <taxon>Pseudomonadati</taxon>
        <taxon>Pseudomonadota</taxon>
        <taxon>Gammaproteobacteria</taxon>
        <taxon>Pasteurellales</taxon>
        <taxon>Pasteurellaceae</taxon>
        <taxon>Phocoenobacter</taxon>
    </lineage>
</organism>
<feature type="domain" description="Gfo/Idh/MocA-like oxidoreductase N-terminal" evidence="2">
    <location>
        <begin position="4"/>
        <end position="130"/>
    </location>
</feature>
<keyword evidence="5" id="KW-1185">Reference proteome</keyword>
<evidence type="ECO:0000313" key="5">
    <source>
        <dbReference type="Proteomes" id="UP000255417"/>
    </source>
</evidence>
<dbReference type="InterPro" id="IPR050463">
    <property type="entry name" value="Gfo/Idh/MocA_oxidrdct_glycsds"/>
</dbReference>
<proteinExistence type="predicted"/>
<dbReference type="InterPro" id="IPR055170">
    <property type="entry name" value="GFO_IDH_MocA-like_dom"/>
</dbReference>
<keyword evidence="1 4" id="KW-0560">Oxidoreductase</keyword>
<dbReference type="GO" id="GO:0000166">
    <property type="term" value="F:nucleotide binding"/>
    <property type="evidence" value="ECO:0007669"/>
    <property type="project" value="InterPro"/>
</dbReference>
<dbReference type="OrthoDB" id="9801953at2"/>
<dbReference type="AlphaFoldDB" id="A0A379CBH0"/>
<dbReference type="Pfam" id="PF01408">
    <property type="entry name" value="GFO_IDH_MocA"/>
    <property type="match status" value="1"/>
</dbReference>
<dbReference type="InterPro" id="IPR000683">
    <property type="entry name" value="Gfo/Idh/MocA-like_OxRdtase_N"/>
</dbReference>
<sequence>MKKVRVGLIGTGYIGRCHAIAYAQASTVFPLEAELQLEYLAEITPELAAQKAKEFGFNRSTGNWQDVVSDPNVDVVDICTPNFLHKEIALAAIANGKHVYSEKPLALNAEDAKIMYEAAKKAGVKTLVGFNYIKNPTTQLAKEIIERGEIGEVVHFYGTHNEDYLANPNTPLDWHCVKEKAGLGTLGDLAAHIIQMSQYLVGQDIKSVIGDMETVIKQRPNPNDLSQMCDVENEDQATAMVRFANGCMGTIETSRIACGRKMGLSYVITGTKGTISYTQERMAELKLYIHSDDPARQGFKTILTGPLHPDYKHFCVSAGHGIGFNDQKTVEIRDLVNGLANPTAKLYPDFEEGFKISRILDAIALSAQEKRWVDIG</sequence>
<dbReference type="SUPFAM" id="SSF55347">
    <property type="entry name" value="Glyceraldehyde-3-phosphate dehydrogenase-like, C-terminal domain"/>
    <property type="match status" value="1"/>
</dbReference>
<evidence type="ECO:0000256" key="1">
    <source>
        <dbReference type="ARBA" id="ARBA00023002"/>
    </source>
</evidence>
<dbReference type="Gene3D" id="3.30.360.10">
    <property type="entry name" value="Dihydrodipicolinate Reductase, domain 2"/>
    <property type="match status" value="1"/>
</dbReference>
<evidence type="ECO:0000259" key="3">
    <source>
        <dbReference type="Pfam" id="PF22725"/>
    </source>
</evidence>
<dbReference type="PANTHER" id="PTHR43818">
    <property type="entry name" value="BCDNA.GH03377"/>
    <property type="match status" value="1"/>
</dbReference>
<dbReference type="EMBL" id="UGTA01000001">
    <property type="protein sequence ID" value="SUB59017.1"/>
    <property type="molecule type" value="Genomic_DNA"/>
</dbReference>
<evidence type="ECO:0000259" key="2">
    <source>
        <dbReference type="Pfam" id="PF01408"/>
    </source>
</evidence>
<protein>
    <submittedName>
        <fullName evidence="4">Glucose--fructose oxidoreductase</fullName>
        <ecNumber evidence="4">1.1.99.28</ecNumber>
    </submittedName>
</protein>
<dbReference type="PANTHER" id="PTHR43818:SF11">
    <property type="entry name" value="BCDNA.GH03377"/>
    <property type="match status" value="1"/>
</dbReference>
<evidence type="ECO:0000313" key="4">
    <source>
        <dbReference type="EMBL" id="SUB59017.1"/>
    </source>
</evidence>
<dbReference type="Pfam" id="PF22725">
    <property type="entry name" value="GFO_IDH_MocA_C3"/>
    <property type="match status" value="1"/>
</dbReference>
<accession>A0A379CBH0</accession>
<dbReference type="SUPFAM" id="SSF51735">
    <property type="entry name" value="NAD(P)-binding Rossmann-fold domains"/>
    <property type="match status" value="1"/>
</dbReference>
<feature type="domain" description="GFO/IDH/MocA-like oxidoreductase" evidence="3">
    <location>
        <begin position="139"/>
        <end position="275"/>
    </location>
</feature>
<dbReference type="RefSeq" id="WP_115315515.1">
    <property type="nucleotide sequence ID" value="NZ_LWIF01000001.1"/>
</dbReference>
<dbReference type="EC" id="1.1.99.28" evidence="4"/>